<feature type="transmembrane region" description="Helical" evidence="1">
    <location>
        <begin position="38"/>
        <end position="56"/>
    </location>
</feature>
<evidence type="ECO:0000256" key="1">
    <source>
        <dbReference type="SAM" id="Phobius"/>
    </source>
</evidence>
<dbReference type="RefSeq" id="WP_258569288.1">
    <property type="nucleotide sequence ID" value="NZ_JAKUDN010000002.1"/>
</dbReference>
<comment type="caution">
    <text evidence="2">The sequence shown here is derived from an EMBL/GenBank/DDBJ whole genome shotgun (WGS) entry which is preliminary data.</text>
</comment>
<keyword evidence="1" id="KW-0472">Membrane</keyword>
<keyword evidence="1" id="KW-1133">Transmembrane helix</keyword>
<dbReference type="EMBL" id="JAKUDN010000002">
    <property type="protein sequence ID" value="MCP8352180.1"/>
    <property type="molecule type" value="Genomic_DNA"/>
</dbReference>
<sequence length="117" mass="12694">MTRTYKADIERLLLRYLAVWAFFSVLACLRSYSLPALALGGSSAYIAHAILLYNPFGAQTLSSLVKSAVLKHLAFFGLLFLSLKVASGTVNEVLVGAGLSQLAYMLCCMLPAETSWL</sequence>
<dbReference type="Proteomes" id="UP001320768">
    <property type="component" value="Unassembled WGS sequence"/>
</dbReference>
<proteinExistence type="predicted"/>
<accession>A0ABT1L4T0</accession>
<evidence type="ECO:0000313" key="2">
    <source>
        <dbReference type="EMBL" id="MCP8352180.1"/>
    </source>
</evidence>
<evidence type="ECO:0000313" key="3">
    <source>
        <dbReference type="Proteomes" id="UP001320768"/>
    </source>
</evidence>
<organism evidence="2 3">
    <name type="scientific">Candidatus Synchoanobacter obligatus</name>
    <dbReference type="NCBI Taxonomy" id="2919597"/>
    <lineage>
        <taxon>Bacteria</taxon>
        <taxon>Pseudomonadati</taxon>
        <taxon>Pseudomonadota</taxon>
        <taxon>Gammaproteobacteria</taxon>
        <taxon>Candidatus Comchoanobacterales</taxon>
        <taxon>Candidatus Comchoanobacteraceae</taxon>
        <taxon>Candidatus Synchoanobacter</taxon>
    </lineage>
</organism>
<dbReference type="PROSITE" id="PS51257">
    <property type="entry name" value="PROKAR_LIPOPROTEIN"/>
    <property type="match status" value="1"/>
</dbReference>
<protein>
    <submittedName>
        <fullName evidence="2">Uncharacterized protein</fullName>
    </submittedName>
</protein>
<feature type="transmembrane region" description="Helical" evidence="1">
    <location>
        <begin position="12"/>
        <end position="32"/>
    </location>
</feature>
<feature type="transmembrane region" description="Helical" evidence="1">
    <location>
        <begin position="68"/>
        <end position="87"/>
    </location>
</feature>
<keyword evidence="1" id="KW-0812">Transmembrane</keyword>
<reference evidence="2 3" key="1">
    <citation type="journal article" date="2022" name="Nat. Microbiol.">
        <title>The microbiome of a bacterivorous marine choanoflagellate contains a resource-demanding obligate bacterial associate.</title>
        <authorList>
            <person name="Needham D.M."/>
            <person name="Poirier C."/>
            <person name="Bachy C."/>
            <person name="George E.E."/>
            <person name="Wilken S."/>
            <person name="Yung C.C.M."/>
            <person name="Limardo A.J."/>
            <person name="Morando M."/>
            <person name="Sudek L."/>
            <person name="Malmstrom R.R."/>
            <person name="Keeling P.J."/>
            <person name="Santoro A.E."/>
            <person name="Worden A.Z."/>
        </authorList>
    </citation>
    <scope>NUCLEOTIDE SEQUENCE [LARGE SCALE GENOMIC DNA]</scope>
    <source>
        <strain evidence="2 3">Comchoano-2</strain>
    </source>
</reference>
<gene>
    <name evidence="2" type="ORF">MKS91_02625</name>
</gene>
<name>A0ABT1L4T0_9GAMM</name>
<keyword evidence="3" id="KW-1185">Reference proteome</keyword>